<dbReference type="PIRSF" id="PIRSF018637">
    <property type="entry name" value="TrmK"/>
    <property type="match status" value="1"/>
</dbReference>
<feature type="coiled-coil region" evidence="1">
    <location>
        <begin position="186"/>
        <end position="217"/>
    </location>
</feature>
<gene>
    <name evidence="2" type="ORF">K8V39_06295</name>
</gene>
<dbReference type="Proteomes" id="UP000813420">
    <property type="component" value="Unassembled WGS sequence"/>
</dbReference>
<comment type="caution">
    <text evidence="2">The sequence shown here is derived from an EMBL/GenBank/DDBJ whole genome shotgun (WGS) entry which is preliminary data.</text>
</comment>
<dbReference type="Pfam" id="PF12847">
    <property type="entry name" value="Methyltransf_18"/>
    <property type="match status" value="1"/>
</dbReference>
<evidence type="ECO:0000256" key="1">
    <source>
        <dbReference type="SAM" id="Coils"/>
    </source>
</evidence>
<protein>
    <submittedName>
        <fullName evidence="2">Class I SAM-dependent methyltransferase</fullName>
    </submittedName>
</protein>
<reference evidence="2" key="1">
    <citation type="journal article" date="2021" name="PeerJ">
        <title>Extensive microbial diversity within the chicken gut microbiome revealed by metagenomics and culture.</title>
        <authorList>
            <person name="Gilroy R."/>
            <person name="Ravi A."/>
            <person name="Getino M."/>
            <person name="Pursley I."/>
            <person name="Horton D.L."/>
            <person name="Alikhan N.F."/>
            <person name="Baker D."/>
            <person name="Gharbi K."/>
            <person name="Hall N."/>
            <person name="Watson M."/>
            <person name="Adriaenssens E.M."/>
            <person name="Foster-Nyarko E."/>
            <person name="Jarju S."/>
            <person name="Secka A."/>
            <person name="Antonio M."/>
            <person name="Oren A."/>
            <person name="Chaudhuri R.R."/>
            <person name="La Ragione R."/>
            <person name="Hildebrand F."/>
            <person name="Pallen M.J."/>
        </authorList>
    </citation>
    <scope>NUCLEOTIDE SEQUENCE</scope>
    <source>
        <strain evidence="2">USAMLcec4-12693</strain>
    </source>
</reference>
<dbReference type="InterPro" id="IPR029063">
    <property type="entry name" value="SAM-dependent_MTases_sf"/>
</dbReference>
<dbReference type="RefSeq" id="WP_277272002.1">
    <property type="nucleotide sequence ID" value="NZ_DYXE01000053.1"/>
</dbReference>
<sequence>MELSKRLHAVAGLVTEGASVADIGTDHGYIPIYLIQERIASKVIALDVKKGPLERARMHIIGHGLKGQIETRLSDGLREVAPGEVDTMIAAGMGGGLVIHILKDSPETVKEISSFILQPQSEIDKVRRYLNEHGYRMVEERMVEESGKFYPMMRAVHGKEEAYEEYEYLYGKRLLEKKDPVLGRYLQREQNIRESILEQLQRHKNSATAREREKEVQEEWRKIRQALAHYEAKQEVTDEVPGNHREH</sequence>
<dbReference type="SUPFAM" id="SSF53335">
    <property type="entry name" value="S-adenosyl-L-methionine-dependent methyltransferases"/>
    <property type="match status" value="1"/>
</dbReference>
<dbReference type="AlphaFoldDB" id="A0A9D2VY53"/>
<dbReference type="Gene3D" id="1.10.287.1890">
    <property type="match status" value="1"/>
</dbReference>
<dbReference type="PANTHER" id="PTHR38451:SF1">
    <property type="entry name" value="TRNA (ADENINE(22)-N(1))-METHYLTRANSFERASE"/>
    <property type="match status" value="1"/>
</dbReference>
<dbReference type="InterPro" id="IPR006901">
    <property type="entry name" value="TrmK"/>
</dbReference>
<name>A0A9D2VY53_9FIRM</name>
<keyword evidence="1" id="KW-0175">Coiled coil</keyword>
<evidence type="ECO:0000313" key="3">
    <source>
        <dbReference type="Proteomes" id="UP000813420"/>
    </source>
</evidence>
<keyword evidence="2" id="KW-0489">Methyltransferase</keyword>
<dbReference type="EMBL" id="DYXE01000053">
    <property type="protein sequence ID" value="HJH49856.1"/>
    <property type="molecule type" value="Genomic_DNA"/>
</dbReference>
<evidence type="ECO:0000313" key="2">
    <source>
        <dbReference type="EMBL" id="HJH49856.1"/>
    </source>
</evidence>
<proteinExistence type="predicted"/>
<accession>A0A9D2VY53</accession>
<dbReference type="GO" id="GO:0032259">
    <property type="term" value="P:methylation"/>
    <property type="evidence" value="ECO:0007669"/>
    <property type="project" value="UniProtKB-KW"/>
</dbReference>
<dbReference type="Gene3D" id="3.40.50.150">
    <property type="entry name" value="Vaccinia Virus protein VP39"/>
    <property type="match status" value="1"/>
</dbReference>
<reference evidence="2" key="2">
    <citation type="submission" date="2021-09" db="EMBL/GenBank/DDBJ databases">
        <authorList>
            <person name="Gilroy R."/>
        </authorList>
    </citation>
    <scope>NUCLEOTIDE SEQUENCE</scope>
    <source>
        <strain evidence="2">USAMLcec4-12693</strain>
    </source>
</reference>
<dbReference type="GO" id="GO:0160105">
    <property type="term" value="F:tRNA (adenine(22)-N1)-methyltransferase activity"/>
    <property type="evidence" value="ECO:0007669"/>
    <property type="project" value="InterPro"/>
</dbReference>
<dbReference type="PANTHER" id="PTHR38451">
    <property type="entry name" value="TRNA (ADENINE(22)-N(1))-METHYLTRANSFERASE"/>
    <property type="match status" value="1"/>
</dbReference>
<organism evidence="2 3">
    <name type="scientific">Merdimonas faecis</name>
    <dbReference type="NCBI Taxonomy" id="1653435"/>
    <lineage>
        <taxon>Bacteria</taxon>
        <taxon>Bacillati</taxon>
        <taxon>Bacillota</taxon>
        <taxon>Clostridia</taxon>
        <taxon>Lachnospirales</taxon>
        <taxon>Lachnospiraceae</taxon>
        <taxon>Merdimonas</taxon>
    </lineage>
</organism>
<keyword evidence="2" id="KW-0808">Transferase</keyword>